<evidence type="ECO:0000256" key="1">
    <source>
        <dbReference type="SAM" id="SignalP"/>
    </source>
</evidence>
<sequence>MHTTTIGLWTLTAAVAAAKTCYNVTVAVPVTARNGVFDNIDTPQTNFDATSFVLSATRQGRNLTETALSGYATVSGHYNISTQYCMPNNRDSAYTLQILTHGMGFDKSYWDLPYNNYNYSYVDYVLSGDITHSPLAQLTRMVRNGEMPNIKTPAKVVHVGHSFGSAQTVALSAMYPELSDALVLTGYSTSADYMPMFLSGANFHQARLNCKNSDYTAGYLNSADLGSNIYLFLSPPHFDTGLLRYAEDNKKPMTIGELLTITGLPAQSNFTGPVYVIDGANDVPFCGGDCLHMGGNSASIPAAAKVVFPSASAFSAYVHPSTGHAINLHYNATGAYKQINDFLGAHGLLSKSHHHDHVRHHH</sequence>
<evidence type="ECO:0000313" key="3">
    <source>
        <dbReference type="Proteomes" id="UP001147760"/>
    </source>
</evidence>
<reference evidence="2" key="1">
    <citation type="submission" date="2022-12" db="EMBL/GenBank/DDBJ databases">
        <authorList>
            <person name="Petersen C."/>
        </authorList>
    </citation>
    <scope>NUCLEOTIDE SEQUENCE</scope>
    <source>
        <strain evidence="2">IBT 17660</strain>
    </source>
</reference>
<comment type="caution">
    <text evidence="2">The sequence shown here is derived from an EMBL/GenBank/DDBJ whole genome shotgun (WGS) entry which is preliminary data.</text>
</comment>
<dbReference type="SUPFAM" id="SSF53474">
    <property type="entry name" value="alpha/beta-Hydrolases"/>
    <property type="match status" value="1"/>
</dbReference>
<proteinExistence type="predicted"/>
<dbReference type="InterPro" id="IPR029058">
    <property type="entry name" value="AB_hydrolase_fold"/>
</dbReference>
<keyword evidence="3" id="KW-1185">Reference proteome</keyword>
<feature type="signal peptide" evidence="1">
    <location>
        <begin position="1"/>
        <end position="17"/>
    </location>
</feature>
<feature type="chain" id="PRO_5040731905" description="AB hydrolase-1 domain-containing protein" evidence="1">
    <location>
        <begin position="18"/>
        <end position="362"/>
    </location>
</feature>
<organism evidence="2 3">
    <name type="scientific">Penicillium desertorum</name>
    <dbReference type="NCBI Taxonomy" id="1303715"/>
    <lineage>
        <taxon>Eukaryota</taxon>
        <taxon>Fungi</taxon>
        <taxon>Dikarya</taxon>
        <taxon>Ascomycota</taxon>
        <taxon>Pezizomycotina</taxon>
        <taxon>Eurotiomycetes</taxon>
        <taxon>Eurotiomycetidae</taxon>
        <taxon>Eurotiales</taxon>
        <taxon>Aspergillaceae</taxon>
        <taxon>Penicillium</taxon>
    </lineage>
</organism>
<dbReference type="Proteomes" id="UP001147760">
    <property type="component" value="Unassembled WGS sequence"/>
</dbReference>
<keyword evidence="1" id="KW-0732">Signal</keyword>
<dbReference type="GO" id="GO:0072330">
    <property type="term" value="P:monocarboxylic acid biosynthetic process"/>
    <property type="evidence" value="ECO:0007669"/>
    <property type="project" value="UniProtKB-ARBA"/>
</dbReference>
<name>A0A9X0BHK6_9EURO</name>
<dbReference type="OrthoDB" id="190201at2759"/>
<dbReference type="Gene3D" id="3.40.50.1820">
    <property type="entry name" value="alpha/beta hydrolase"/>
    <property type="match status" value="1"/>
</dbReference>
<evidence type="ECO:0008006" key="4">
    <source>
        <dbReference type="Google" id="ProtNLM"/>
    </source>
</evidence>
<reference evidence="2" key="2">
    <citation type="journal article" date="2023" name="IMA Fungus">
        <title>Comparative genomic study of the Penicillium genus elucidates a diverse pangenome and 15 lateral gene transfer events.</title>
        <authorList>
            <person name="Petersen C."/>
            <person name="Sorensen T."/>
            <person name="Nielsen M.R."/>
            <person name="Sondergaard T.E."/>
            <person name="Sorensen J.L."/>
            <person name="Fitzpatrick D.A."/>
            <person name="Frisvad J.C."/>
            <person name="Nielsen K.L."/>
        </authorList>
    </citation>
    <scope>NUCLEOTIDE SEQUENCE</scope>
    <source>
        <strain evidence="2">IBT 17660</strain>
    </source>
</reference>
<protein>
    <recommendedName>
        <fullName evidence="4">AB hydrolase-1 domain-containing protein</fullName>
    </recommendedName>
</protein>
<evidence type="ECO:0000313" key="2">
    <source>
        <dbReference type="EMBL" id="KAJ5462200.1"/>
    </source>
</evidence>
<accession>A0A9X0BHK6</accession>
<gene>
    <name evidence="2" type="ORF">N7530_010405</name>
</gene>
<dbReference type="GO" id="GO:0017000">
    <property type="term" value="P:antibiotic biosynthetic process"/>
    <property type="evidence" value="ECO:0007669"/>
    <property type="project" value="UniProtKB-ARBA"/>
</dbReference>
<dbReference type="EMBL" id="JAPWDO010000007">
    <property type="protein sequence ID" value="KAJ5462200.1"/>
    <property type="molecule type" value="Genomic_DNA"/>
</dbReference>
<dbReference type="AlphaFoldDB" id="A0A9X0BHK6"/>